<dbReference type="Proteomes" id="UP000008370">
    <property type="component" value="Unassembled WGS sequence"/>
</dbReference>
<feature type="compositionally biased region" description="Polar residues" evidence="2">
    <location>
        <begin position="1441"/>
        <end position="1450"/>
    </location>
</feature>
<dbReference type="EMBL" id="JH930484">
    <property type="protein sequence ID" value="EKM49329.1"/>
    <property type="molecule type" value="Genomic_DNA"/>
</dbReference>
<feature type="compositionally biased region" description="Low complexity" evidence="2">
    <location>
        <begin position="1273"/>
        <end position="1286"/>
    </location>
</feature>
<evidence type="ECO:0000256" key="1">
    <source>
        <dbReference type="SAM" id="Coils"/>
    </source>
</evidence>
<reference evidence="3 4" key="1">
    <citation type="journal article" date="2012" name="BMC Genomics">
        <title>Comparative genomics of the white-rot fungi, Phanerochaete carnosa and P. chrysosporium, to elucidate the genetic basis of the distinct wood types they colonize.</title>
        <authorList>
            <person name="Suzuki H."/>
            <person name="MacDonald J."/>
            <person name="Syed K."/>
            <person name="Salamov A."/>
            <person name="Hori C."/>
            <person name="Aerts A."/>
            <person name="Henrissat B."/>
            <person name="Wiebenga A."/>
            <person name="vanKuyk P.A."/>
            <person name="Barry K."/>
            <person name="Lindquist E."/>
            <person name="LaButti K."/>
            <person name="Lapidus A."/>
            <person name="Lucas S."/>
            <person name="Coutinho P."/>
            <person name="Gong Y."/>
            <person name="Samejima M."/>
            <person name="Mahadevan R."/>
            <person name="Abou-Zaid M."/>
            <person name="de Vries R.P."/>
            <person name="Igarashi K."/>
            <person name="Yadav J.S."/>
            <person name="Grigoriev I.V."/>
            <person name="Master E.R."/>
        </authorList>
    </citation>
    <scope>NUCLEOTIDE SEQUENCE [LARGE SCALE GENOMIC DNA]</scope>
    <source>
        <strain evidence="3 4">HHB-10118-sp</strain>
    </source>
</reference>
<feature type="compositionally biased region" description="Low complexity" evidence="2">
    <location>
        <begin position="1"/>
        <end position="21"/>
    </location>
</feature>
<feature type="compositionally biased region" description="Polar residues" evidence="2">
    <location>
        <begin position="1564"/>
        <end position="1603"/>
    </location>
</feature>
<feature type="compositionally biased region" description="Basic and acidic residues" evidence="2">
    <location>
        <begin position="1486"/>
        <end position="1507"/>
    </location>
</feature>
<name>K5VS08_PHACS</name>
<feature type="compositionally biased region" description="Acidic residues" evidence="2">
    <location>
        <begin position="1666"/>
        <end position="1675"/>
    </location>
</feature>
<gene>
    <name evidence="3" type="ORF">PHACADRAFT_201773</name>
</gene>
<keyword evidence="1" id="KW-0175">Coiled coil</keyword>
<accession>K5VS08</accession>
<evidence type="ECO:0000313" key="3">
    <source>
        <dbReference type="EMBL" id="EKM49329.1"/>
    </source>
</evidence>
<organism evidence="3 4">
    <name type="scientific">Phanerochaete carnosa (strain HHB-10118-sp)</name>
    <name type="common">White-rot fungus</name>
    <name type="synonym">Peniophora carnosa</name>
    <dbReference type="NCBI Taxonomy" id="650164"/>
    <lineage>
        <taxon>Eukaryota</taxon>
        <taxon>Fungi</taxon>
        <taxon>Dikarya</taxon>
        <taxon>Basidiomycota</taxon>
        <taxon>Agaricomycotina</taxon>
        <taxon>Agaricomycetes</taxon>
        <taxon>Polyporales</taxon>
        <taxon>Phanerochaetaceae</taxon>
        <taxon>Phanerochaete</taxon>
    </lineage>
</organism>
<feature type="compositionally biased region" description="Acidic residues" evidence="2">
    <location>
        <begin position="1508"/>
        <end position="1555"/>
    </location>
</feature>
<dbReference type="RefSeq" id="XP_007402115.1">
    <property type="nucleotide sequence ID" value="XM_007402053.1"/>
</dbReference>
<feature type="compositionally biased region" description="Polar residues" evidence="2">
    <location>
        <begin position="1334"/>
        <end position="1353"/>
    </location>
</feature>
<feature type="compositionally biased region" description="Basic and acidic residues" evidence="2">
    <location>
        <begin position="1257"/>
        <end position="1269"/>
    </location>
</feature>
<feature type="region of interest" description="Disordered" evidence="2">
    <location>
        <begin position="1206"/>
        <end position="1623"/>
    </location>
</feature>
<proteinExistence type="predicted"/>
<evidence type="ECO:0000313" key="4">
    <source>
        <dbReference type="Proteomes" id="UP000008370"/>
    </source>
</evidence>
<feature type="coiled-coil region" evidence="1">
    <location>
        <begin position="232"/>
        <end position="259"/>
    </location>
</feature>
<evidence type="ECO:0000256" key="2">
    <source>
        <dbReference type="SAM" id="MobiDB-lite"/>
    </source>
</evidence>
<feature type="region of interest" description="Disordered" evidence="2">
    <location>
        <begin position="1152"/>
        <end position="1171"/>
    </location>
</feature>
<dbReference type="InParanoid" id="K5VS08"/>
<feature type="compositionally biased region" description="Polar residues" evidence="2">
    <location>
        <begin position="894"/>
        <end position="904"/>
    </location>
</feature>
<sequence length="1756" mass="194148">MSKQASSSKAAAGAAASSSTKLKGKGKKGEKVPEQLTQVELEKIEQKISEKVPNPREYLEVEKRTAIAKKKAFVGYTYIDFTHEEQPEIQFRTWNVRRYDSGKAATLGNYMIANGVKRIDEESILMIPLRIGEEISEENAAELRTWCDLGMFVEKGFDTPGWKSLYEFLEKIPFLRPVGGQHRCGAILFVILKNKKDEESSLQQLYVMTKDLDKLKANLARDASKNDTIMEDDVLRRQIASLEEDITALQVKIAGLKAEAKLKGKWAVAIYDENELELEHLHTMARNQHDPIYRETLEEWLMAQGTKLALFHWGLIYTTRTNTRDIVLEAREKFLKKLQAEKTSKMRMRPEESESVNAEQRAQADVEGVDMLIKPATIQDANAKKAAANKRARATRSAADEAAKATGTGARKSGTVMALLRSPHSLNAIIRLVTIKRHVTESPLWRVNNLVKHLLGTYGGIFSEIMDTLWERFEGLCRLTKDFPSDEEIHNDLVLVKNAKLSTAREKEKMRKTKKRLWAAAVGNTQLEPAWSFLDAMLDPIDDVYKQTIGTGTSELSGAELLLSAIPVRADVDMADLNNKIDQYKLVVVMKVRQLAAEKVNDETISLFEKSLWQQAASKVSIFMEITGQPESYIGWMPFPTRSALHGICTRLSCQSDAITEICTWFDRTIPYTLYKMSNSEHYSRDYSDAAGRTFENPNSTILHDSIPAARRQASPISIQILMWTIYNQSPINGYQFQLWLRSSTTGTLRHPPRLLNKGDHVNWFRDRCYNSHETDVLEGIQAYYERSEKKDSQHDFVQKKVTELFETGTKSTAKKVDGGDAAVQDGKKAGNKDKMQKKEKGKDKAPAKDKAKKKSKQKATEDADHAEDSSDGNGDDDDDDDDDDESNQRRKTSSQSLGKGSRTLKQNQITDIAAYKIWLDGMSANTAAVQCSSTVDVLAPMIAKWTGLSNALWTSNCVAGPLTSLPGRLLVRSHYNFPGVRTKGVRPLIKPIVVSMAFEEAYIKHYLRAMFEQCYYAYAYRKALEKALASHVNRNLTTSHSAAILSLQNSWTWPDDVSTSSIIPAPSAPQSIVLIDDIKYDLERQMYISIEQKKIHTAITQLLSSPAAKGWNHETLSISQHSVASSVFGPADLLYRAMMLNVGRNFQRIKAAEDDSDDSEADEENSEDSVWHWKNDPDLVKQHSFTVPSGLRLLKDRFTSGELPVEAITGVTPATNEKQRGSSIENQQDEQGEQDEKDHQDQQDSQDPQGEDDTSSSDKDSMAVDRDASGMSAISKAKKISSSSARQAPATQKAKAKEQPKPGVQDDVEMTDSIDSASTTSTITKKVVVATNVAENDSSSVHADDSIGTTPSLLPPPEIEATGGKAPKPRLKPRPTYRGAPSTPVRAKGSKRKQPEYRTPPGKNQTSTESGCDGQELGESSPGSGTSPMHKKPRPDGDSSDTYPPNDTIMQVDKPCDSASRATPATLPRPKPLSTPSELEGDQGDADREGGSSSESKEGSSGKEDRENEDGENGDGENEDGENEDGENEDGENEDGENEDEENEDGENEDVEDEENKHEGRDASTNTGNSGKASATQRPSSLPMSQQALPTSSPQVLSSTQGEDVEMTQPRPFTQQDPWHTEIPLTAAQIAMLPTAFVLPSSSPSSPLPRRSSVSQSTPPHDSFDDVELAEMELDPSAGTNEAHTPAAEKNPASASLSTRAHFTRSHRAQRDNIDSEELPQTAPRLPTTTKQRPPQTSASQSGLKAGFIRTSDIA</sequence>
<feature type="compositionally biased region" description="Acidic residues" evidence="2">
    <location>
        <begin position="870"/>
        <end position="886"/>
    </location>
</feature>
<feature type="compositionally biased region" description="Polar residues" evidence="2">
    <location>
        <begin position="1213"/>
        <end position="1225"/>
    </location>
</feature>
<keyword evidence="4" id="KW-1185">Reference proteome</keyword>
<feature type="region of interest" description="Disordered" evidence="2">
    <location>
        <begin position="814"/>
        <end position="904"/>
    </location>
</feature>
<dbReference type="GeneID" id="18911696"/>
<feature type="compositionally biased region" description="Low complexity" evidence="2">
    <location>
        <begin position="1639"/>
        <end position="1656"/>
    </location>
</feature>
<dbReference type="HOGENOM" id="CLU_239229_0_0_1"/>
<protein>
    <submittedName>
        <fullName evidence="3">Uncharacterized protein</fullName>
    </submittedName>
</protein>
<feature type="region of interest" description="Disordered" evidence="2">
    <location>
        <begin position="1"/>
        <end position="35"/>
    </location>
</feature>
<feature type="compositionally biased region" description="Acidic residues" evidence="2">
    <location>
        <begin position="1155"/>
        <end position="1168"/>
    </location>
</feature>
<feature type="compositionally biased region" description="Low complexity" evidence="2">
    <location>
        <begin position="1314"/>
        <end position="1332"/>
    </location>
</feature>
<feature type="region of interest" description="Disordered" evidence="2">
    <location>
        <begin position="1639"/>
        <end position="1756"/>
    </location>
</feature>
<feature type="compositionally biased region" description="Basic and acidic residues" evidence="2">
    <location>
        <begin position="859"/>
        <end position="869"/>
    </location>
</feature>
<feature type="compositionally biased region" description="Polar residues" evidence="2">
    <location>
        <begin position="1728"/>
        <end position="1744"/>
    </location>
</feature>
<dbReference type="KEGG" id="pco:PHACADRAFT_201773"/>
<feature type="compositionally biased region" description="Basic and acidic residues" evidence="2">
    <location>
        <begin position="826"/>
        <end position="850"/>
    </location>
</feature>